<feature type="region of interest" description="Disordered" evidence="1">
    <location>
        <begin position="431"/>
        <end position="477"/>
    </location>
</feature>
<feature type="compositionally biased region" description="Low complexity" evidence="1">
    <location>
        <begin position="456"/>
        <end position="466"/>
    </location>
</feature>
<comment type="caution">
    <text evidence="3">The sequence shown here is derived from an EMBL/GenBank/DDBJ whole genome shotgun (WGS) entry which is preliminary data.</text>
</comment>
<dbReference type="CDD" id="cd00067">
    <property type="entry name" value="GAL4"/>
    <property type="match status" value="1"/>
</dbReference>
<dbReference type="AlphaFoldDB" id="A0A401H5X7"/>
<evidence type="ECO:0000313" key="4">
    <source>
        <dbReference type="Proteomes" id="UP000287166"/>
    </source>
</evidence>
<dbReference type="GO" id="GO:0000981">
    <property type="term" value="F:DNA-binding transcription factor activity, RNA polymerase II-specific"/>
    <property type="evidence" value="ECO:0007669"/>
    <property type="project" value="InterPro"/>
</dbReference>
<dbReference type="SUPFAM" id="SSF57701">
    <property type="entry name" value="Zn2/Cys6 DNA-binding domain"/>
    <property type="match status" value="1"/>
</dbReference>
<gene>
    <name evidence="3" type="ORF">SCP_1700850</name>
</gene>
<dbReference type="SMART" id="SM00066">
    <property type="entry name" value="GAL4"/>
    <property type="match status" value="1"/>
</dbReference>
<feature type="region of interest" description="Disordered" evidence="1">
    <location>
        <begin position="295"/>
        <end position="343"/>
    </location>
</feature>
<evidence type="ECO:0000256" key="1">
    <source>
        <dbReference type="SAM" id="MobiDB-lite"/>
    </source>
</evidence>
<name>A0A401H5X7_9APHY</name>
<dbReference type="InterPro" id="IPR036864">
    <property type="entry name" value="Zn2-C6_fun-type_DNA-bd_sf"/>
</dbReference>
<protein>
    <recommendedName>
        <fullName evidence="2">Zn(2)-C6 fungal-type domain-containing protein</fullName>
    </recommendedName>
</protein>
<dbReference type="RefSeq" id="XP_027620673.1">
    <property type="nucleotide sequence ID" value="XM_027764872.1"/>
</dbReference>
<dbReference type="Gene3D" id="4.10.240.10">
    <property type="entry name" value="Zn(2)-C6 fungal-type DNA-binding domain"/>
    <property type="match status" value="1"/>
</dbReference>
<dbReference type="PROSITE" id="PS00463">
    <property type="entry name" value="ZN2_CY6_FUNGAL_1"/>
    <property type="match status" value="1"/>
</dbReference>
<dbReference type="Proteomes" id="UP000287166">
    <property type="component" value="Unassembled WGS sequence"/>
</dbReference>
<feature type="compositionally biased region" description="Low complexity" evidence="1">
    <location>
        <begin position="311"/>
        <end position="330"/>
    </location>
</feature>
<evidence type="ECO:0000313" key="3">
    <source>
        <dbReference type="EMBL" id="GBE89760.1"/>
    </source>
</evidence>
<sequence>MYSRIQIAPVVDQRAFAAADQLYGVEVAEQDYRGVAYPQYATSSAARYAQYAYADDDLDIDLSSRFGKHAEEAFGQFMNDSDNALSSPSGCMPFVHHAAEFAVDGTQVSVDVCGLRAGQYASQQAHVNAASYAGTSTEFAAGHAACVPADPRPYGSQEVGPELSHADAGSPPSPSRYGRDHQPAYVIAGSLAHFKQEPQDDQPIAASWPVYGGGPLAPSFPASPGLAVPGEDQYAADLQYADADYGYDDTAPISPLSDSAYGDSEDLDFGASLPVALHHPSPFRSYTLAAAITPLPEPAPEHEPKRAVSLPAATPQPAASASTPPSAAAPAPRPRGRPRKKPVAQVHAVGYPYPAPLSLDELPLPDREGKPGQALFRLTTTGGPREPPKKKPVMACLFCRERKIACGPPVPGSAELRCNQCARRSLRCEYPKESRRGQHKRGPRAARVQALADAHSSSGSSSNSSSETLPDVFPRAVPMDVEWGPIRSA</sequence>
<reference evidence="3 4" key="1">
    <citation type="journal article" date="2018" name="Sci. Rep.">
        <title>Genome sequence of the cauliflower mushroom Sparassis crispa (Hanabiratake) and its association with beneficial usage.</title>
        <authorList>
            <person name="Kiyama R."/>
            <person name="Furutani Y."/>
            <person name="Kawaguchi K."/>
            <person name="Nakanishi T."/>
        </authorList>
    </citation>
    <scope>NUCLEOTIDE SEQUENCE [LARGE SCALE GENOMIC DNA]</scope>
</reference>
<dbReference type="GO" id="GO:0008270">
    <property type="term" value="F:zinc ion binding"/>
    <property type="evidence" value="ECO:0007669"/>
    <property type="project" value="InterPro"/>
</dbReference>
<dbReference type="GeneID" id="38786677"/>
<dbReference type="EMBL" id="BFAD01000017">
    <property type="protein sequence ID" value="GBE89760.1"/>
    <property type="molecule type" value="Genomic_DNA"/>
</dbReference>
<organism evidence="3 4">
    <name type="scientific">Sparassis crispa</name>
    <dbReference type="NCBI Taxonomy" id="139825"/>
    <lineage>
        <taxon>Eukaryota</taxon>
        <taxon>Fungi</taxon>
        <taxon>Dikarya</taxon>
        <taxon>Basidiomycota</taxon>
        <taxon>Agaricomycotina</taxon>
        <taxon>Agaricomycetes</taxon>
        <taxon>Polyporales</taxon>
        <taxon>Sparassidaceae</taxon>
        <taxon>Sparassis</taxon>
    </lineage>
</organism>
<proteinExistence type="predicted"/>
<dbReference type="InParanoid" id="A0A401H5X7"/>
<accession>A0A401H5X7</accession>
<keyword evidence="4" id="KW-1185">Reference proteome</keyword>
<feature type="domain" description="Zn(2)-C6 fungal-type" evidence="2">
    <location>
        <begin position="395"/>
        <end position="430"/>
    </location>
</feature>
<dbReference type="OrthoDB" id="39175at2759"/>
<dbReference type="STRING" id="139825.A0A401H5X7"/>
<evidence type="ECO:0000259" key="2">
    <source>
        <dbReference type="PROSITE" id="PS50048"/>
    </source>
</evidence>
<dbReference type="PROSITE" id="PS50048">
    <property type="entry name" value="ZN2_CY6_FUNGAL_2"/>
    <property type="match status" value="1"/>
</dbReference>
<feature type="region of interest" description="Disordered" evidence="1">
    <location>
        <begin position="151"/>
        <end position="179"/>
    </location>
</feature>
<dbReference type="InterPro" id="IPR001138">
    <property type="entry name" value="Zn2Cys6_DnaBD"/>
</dbReference>